<feature type="signal peptide" evidence="3">
    <location>
        <begin position="1"/>
        <end position="21"/>
    </location>
</feature>
<dbReference type="GO" id="GO:0005737">
    <property type="term" value="C:cytoplasm"/>
    <property type="evidence" value="ECO:0007669"/>
    <property type="project" value="UniProtKB-ARBA"/>
</dbReference>
<evidence type="ECO:0000256" key="3">
    <source>
        <dbReference type="SAM" id="SignalP"/>
    </source>
</evidence>
<dbReference type="GO" id="GO:0016887">
    <property type="term" value="F:ATP hydrolysis activity"/>
    <property type="evidence" value="ECO:0007669"/>
    <property type="project" value="InterPro"/>
</dbReference>
<feature type="compositionally biased region" description="Basic and acidic residues" evidence="2">
    <location>
        <begin position="504"/>
        <end position="520"/>
    </location>
</feature>
<dbReference type="Gene3D" id="3.40.50.300">
    <property type="entry name" value="P-loop containing nucleotide triphosphate hydrolases"/>
    <property type="match status" value="1"/>
</dbReference>
<evidence type="ECO:0000256" key="2">
    <source>
        <dbReference type="SAM" id="MobiDB-lite"/>
    </source>
</evidence>
<dbReference type="AlphaFoldDB" id="A0A7S3HEH0"/>
<evidence type="ECO:0000313" key="4">
    <source>
        <dbReference type="EMBL" id="CAE0293169.1"/>
    </source>
</evidence>
<dbReference type="InterPro" id="IPR010448">
    <property type="entry name" value="Torsin"/>
</dbReference>
<dbReference type="GO" id="GO:0005524">
    <property type="term" value="F:ATP binding"/>
    <property type="evidence" value="ECO:0007669"/>
    <property type="project" value="InterPro"/>
</dbReference>
<accession>A0A7S3HEH0</accession>
<dbReference type="SUPFAM" id="SSF52540">
    <property type="entry name" value="P-loop containing nucleoside triphosphate hydrolases"/>
    <property type="match status" value="1"/>
</dbReference>
<feature type="chain" id="PRO_5030852226" description="AAA+ ATPase domain-containing protein" evidence="3">
    <location>
        <begin position="22"/>
        <end position="549"/>
    </location>
</feature>
<dbReference type="InterPro" id="IPR001270">
    <property type="entry name" value="ClpA/B"/>
</dbReference>
<reference evidence="4" key="1">
    <citation type="submission" date="2021-01" db="EMBL/GenBank/DDBJ databases">
        <authorList>
            <person name="Corre E."/>
            <person name="Pelletier E."/>
            <person name="Niang G."/>
            <person name="Scheremetjew M."/>
            <person name="Finn R."/>
            <person name="Kale V."/>
            <person name="Holt S."/>
            <person name="Cochrane G."/>
            <person name="Meng A."/>
            <person name="Brown T."/>
            <person name="Cohen L."/>
        </authorList>
    </citation>
    <scope>NUCLEOTIDE SEQUENCE</scope>
    <source>
        <strain evidence="4">CCAP 955/1</strain>
    </source>
</reference>
<feature type="compositionally biased region" description="Low complexity" evidence="2">
    <location>
        <begin position="367"/>
        <end position="385"/>
    </location>
</feature>
<organism evidence="4">
    <name type="scientific">Spumella elongata</name>
    <dbReference type="NCBI Taxonomy" id="89044"/>
    <lineage>
        <taxon>Eukaryota</taxon>
        <taxon>Sar</taxon>
        <taxon>Stramenopiles</taxon>
        <taxon>Ochrophyta</taxon>
        <taxon>Chrysophyceae</taxon>
        <taxon>Chromulinales</taxon>
        <taxon>Chromulinaceae</taxon>
        <taxon>Spumella</taxon>
    </lineage>
</organism>
<dbReference type="PROSITE" id="PS51257">
    <property type="entry name" value="PROKAR_LIPOPROTEIN"/>
    <property type="match status" value="1"/>
</dbReference>
<proteinExistence type="inferred from homology"/>
<dbReference type="PANTHER" id="PTHR10760">
    <property type="entry name" value="TORSIN"/>
    <property type="match status" value="1"/>
</dbReference>
<gene>
    <name evidence="4" type="ORF">SELO1098_LOCUS22019</name>
</gene>
<dbReference type="PRINTS" id="PR00300">
    <property type="entry name" value="CLPPROTEASEA"/>
</dbReference>
<dbReference type="PANTHER" id="PTHR10760:SF2">
    <property type="entry name" value="LD13476P-RELATED"/>
    <property type="match status" value="1"/>
</dbReference>
<sequence>MKTHWFIVLVVSVGVWSSACGAATESSSHESGSYSDYFSDTYHYAYDWLSGSLDNCPFRDNMMESIKHNLERHIRGQNEGLDTILSAISAWEFQRQSGQSEPLVLALTGPTGVGKSETSFRLAEGALGKRSKVGKSLKYRPNGLLALRGEDYTEGSLAVIHESIRNRVIDHLEACSGNAVIVFDEVQKVKPGALEVLMPAFETRGSLSRTREVPIESTVEWATKFVFSSGTKPFARTHSVTTTHSTENVIFIFISDIGADMMTKLVLTYGNRSAIPQSLLRSEVKTALDEQWVRLQFGKVVREVVPYLPLEPEHIRDILRTKLRNLAADHRLSYWRDLVVDEDVIVYLSDPPLVKYSKYSTKKTSRVSKSSTSGGEESGNSECTTDSTGNMQCSSTNAGNAGASGSSTGSGSTTATKLFATWGARSLENAGPLQDLKGKLSRYAQPWRPDQILHVGLATEANRERRNLKWGTQEKPSASTLPSVAKTIYIQWCKVPRPSAGKKNPHEGLDEPSHSHHNDSADENSEFIINDDMAFSDTCETKWYGPLVG</sequence>
<comment type="similarity">
    <text evidence="1">Belongs to the ClpA/ClpB family. Torsin subfamily.</text>
</comment>
<evidence type="ECO:0008006" key="5">
    <source>
        <dbReference type="Google" id="ProtNLM"/>
    </source>
</evidence>
<dbReference type="InterPro" id="IPR027417">
    <property type="entry name" value="P-loop_NTPase"/>
</dbReference>
<name>A0A7S3HEH0_9STRA</name>
<dbReference type="EMBL" id="HBIC01043006">
    <property type="protein sequence ID" value="CAE0293169.1"/>
    <property type="molecule type" value="Transcribed_RNA"/>
</dbReference>
<feature type="region of interest" description="Disordered" evidence="2">
    <location>
        <begin position="360"/>
        <end position="388"/>
    </location>
</feature>
<protein>
    <recommendedName>
        <fullName evidence="5">AAA+ ATPase domain-containing protein</fullName>
    </recommendedName>
</protein>
<keyword evidence="3" id="KW-0732">Signal</keyword>
<feature type="region of interest" description="Disordered" evidence="2">
    <location>
        <begin position="497"/>
        <end position="522"/>
    </location>
</feature>
<evidence type="ECO:0000256" key="1">
    <source>
        <dbReference type="ARBA" id="ARBA00006235"/>
    </source>
</evidence>